<reference evidence="1" key="1">
    <citation type="journal article" date="2020" name="Stud. Mycol.">
        <title>101 Dothideomycetes genomes: a test case for predicting lifestyles and emergence of pathogens.</title>
        <authorList>
            <person name="Haridas S."/>
            <person name="Albert R."/>
            <person name="Binder M."/>
            <person name="Bloem J."/>
            <person name="Labutti K."/>
            <person name="Salamov A."/>
            <person name="Andreopoulos B."/>
            <person name="Baker S."/>
            <person name="Barry K."/>
            <person name="Bills G."/>
            <person name="Bluhm B."/>
            <person name="Cannon C."/>
            <person name="Castanera R."/>
            <person name="Culley D."/>
            <person name="Daum C."/>
            <person name="Ezra D."/>
            <person name="Gonzalez J."/>
            <person name="Henrissat B."/>
            <person name="Kuo A."/>
            <person name="Liang C."/>
            <person name="Lipzen A."/>
            <person name="Lutzoni F."/>
            <person name="Magnuson J."/>
            <person name="Mondo S."/>
            <person name="Nolan M."/>
            <person name="Ohm R."/>
            <person name="Pangilinan J."/>
            <person name="Park H.-J."/>
            <person name="Ramirez L."/>
            <person name="Alfaro M."/>
            <person name="Sun H."/>
            <person name="Tritt A."/>
            <person name="Yoshinaga Y."/>
            <person name="Zwiers L.-H."/>
            <person name="Turgeon B."/>
            <person name="Goodwin S."/>
            <person name="Spatafora J."/>
            <person name="Crous P."/>
            <person name="Grigoriev I."/>
        </authorList>
    </citation>
    <scope>NUCLEOTIDE SEQUENCE</scope>
    <source>
        <strain evidence="1">ATCC 36951</strain>
    </source>
</reference>
<dbReference type="AlphaFoldDB" id="A0A6A6C8Y7"/>
<keyword evidence="2" id="KW-1185">Reference proteome</keyword>
<dbReference type="EMBL" id="ML993612">
    <property type="protein sequence ID" value="KAF2162718.1"/>
    <property type="molecule type" value="Genomic_DNA"/>
</dbReference>
<organism evidence="1 2">
    <name type="scientific">Zasmidium cellare ATCC 36951</name>
    <dbReference type="NCBI Taxonomy" id="1080233"/>
    <lineage>
        <taxon>Eukaryota</taxon>
        <taxon>Fungi</taxon>
        <taxon>Dikarya</taxon>
        <taxon>Ascomycota</taxon>
        <taxon>Pezizomycotina</taxon>
        <taxon>Dothideomycetes</taxon>
        <taxon>Dothideomycetidae</taxon>
        <taxon>Mycosphaerellales</taxon>
        <taxon>Mycosphaerellaceae</taxon>
        <taxon>Zasmidium</taxon>
    </lineage>
</organism>
<accession>A0A6A6C8Y7</accession>
<evidence type="ECO:0000313" key="1">
    <source>
        <dbReference type="EMBL" id="KAF2162718.1"/>
    </source>
</evidence>
<gene>
    <name evidence="1" type="ORF">M409DRAFT_26955</name>
</gene>
<sequence length="167" mass="19780">MSQPRDLQEVMQTLPQEIFDHVYDLTFTAGTYERRIREPALGKIRWAYKFGKRTEPQERQYVEVDMTDFRPARPQIEDEDLGLFHVDRATRQKFAASFFGNGTFVFERGSLLRHFVNRLDPAFLGFLRDVRVPGSTMFGTDLMEGMALTPIVKRWRDFLLHEDWRSR</sequence>
<dbReference type="OrthoDB" id="3650650at2759"/>
<proteinExistence type="predicted"/>
<dbReference type="GeneID" id="54561623"/>
<dbReference type="RefSeq" id="XP_033663607.1">
    <property type="nucleotide sequence ID" value="XM_033808351.1"/>
</dbReference>
<dbReference type="Proteomes" id="UP000799537">
    <property type="component" value="Unassembled WGS sequence"/>
</dbReference>
<protein>
    <submittedName>
        <fullName evidence="1">Uncharacterized protein</fullName>
    </submittedName>
</protein>
<evidence type="ECO:0000313" key="2">
    <source>
        <dbReference type="Proteomes" id="UP000799537"/>
    </source>
</evidence>
<name>A0A6A6C8Y7_ZASCE</name>